<feature type="non-terminal residue" evidence="1">
    <location>
        <position position="1"/>
    </location>
</feature>
<sequence>NIQCCIPVLSEPCTIVGNFVNFVITFLIALNLNEGDTENFGLTTRHRTLEANLNKSGRGFEPRGFFCEQTLESEEELAAIVPPASSIVSFDTKYQTPINQQNSEFFRWLHEYNLLVFNKPMLPIPTPTTGWQPRQFFQSEYPRCISFFTSLENYSDTWKSHIQQNFHLFRDDDGDIIPPAHHNPGMYQDLIKEVKMSGDFDRVKNELSVNSSKFIQFQFYSEIISVFWKIHKKLIAPSGHLENNPKYSFFFRVGEAKVSLQDLMYLGTYNELVELCDTVTLFEKNMLDSGP</sequence>
<protein>
    <submittedName>
        <fullName evidence="1">Uncharacterized protein</fullName>
    </submittedName>
</protein>
<evidence type="ECO:0000313" key="1">
    <source>
        <dbReference type="EMBL" id="SVD37083.1"/>
    </source>
</evidence>
<organism evidence="1">
    <name type="scientific">marine metagenome</name>
    <dbReference type="NCBI Taxonomy" id="408172"/>
    <lineage>
        <taxon>unclassified sequences</taxon>
        <taxon>metagenomes</taxon>
        <taxon>ecological metagenomes</taxon>
    </lineage>
</organism>
<dbReference type="EMBL" id="UINC01146387">
    <property type="protein sequence ID" value="SVD37083.1"/>
    <property type="molecule type" value="Genomic_DNA"/>
</dbReference>
<gene>
    <name evidence="1" type="ORF">METZ01_LOCUS389937</name>
</gene>
<feature type="non-terminal residue" evidence="1">
    <location>
        <position position="291"/>
    </location>
</feature>
<name>A0A382US45_9ZZZZ</name>
<reference evidence="1" key="1">
    <citation type="submission" date="2018-05" db="EMBL/GenBank/DDBJ databases">
        <authorList>
            <person name="Lanie J.A."/>
            <person name="Ng W.-L."/>
            <person name="Kazmierczak K.M."/>
            <person name="Andrzejewski T.M."/>
            <person name="Davidsen T.M."/>
            <person name="Wayne K.J."/>
            <person name="Tettelin H."/>
            <person name="Glass J.I."/>
            <person name="Rusch D."/>
            <person name="Podicherti R."/>
            <person name="Tsui H.-C.T."/>
            <person name="Winkler M.E."/>
        </authorList>
    </citation>
    <scope>NUCLEOTIDE SEQUENCE</scope>
</reference>
<proteinExistence type="predicted"/>
<dbReference type="AlphaFoldDB" id="A0A382US45"/>
<accession>A0A382US45</accession>